<feature type="compositionally biased region" description="Low complexity" evidence="1">
    <location>
        <begin position="150"/>
        <end position="162"/>
    </location>
</feature>
<keyword evidence="4" id="KW-1185">Reference proteome</keyword>
<keyword evidence="2" id="KW-0472">Membrane</keyword>
<feature type="region of interest" description="Disordered" evidence="1">
    <location>
        <begin position="604"/>
        <end position="640"/>
    </location>
</feature>
<sequence>MAVIRPSGRAQHDLDLLLPSRRLLLFSTVIVLYSGVTTAKCGVEFLYPTPGLSFYYLDTINVTYTSNFSHPTLFCWCGQSQPVKKYDVPAPAFNSSALVLADFKSPDPCWFDLRPDTGDCGDNSPPFTLFPDQRHQSESKTTIGLLASTSTRAASTSTGHSSGVENSPNDASNNELSSGAKAGIALSVVCVILILLGISAYLYFRRKKEQQDKGVFGGHRKESVRFFGWAQSGGSNISSSSLQALQSVQPVYDGIPGSTGYDDDARWIGSSAPSHSSHSLRSSSNQGYTALERDELEVTRTKLDLEEARRREAIRIRDVPGSSSIVSYGPNPLIPSISPRPSTIIDTPTHTPIYPLHEPSIEDHYAPAVQKSPSAYLQDTAPAVQISGTARSYSQVSATCAVLGAQSLTVPAPQPDPMDYHGSNIPDQHPPRSAPSTVISYGPNRITPTPPFAVTPVGPPGTLPIASQQHHNETTALPVLDLPCHPSTSHEPPGPTDHNPDRMSFSKTMTPGIIQPLPPYASETDYHAMQKGAIRRLDEPKAAAELPPTKDGYYQDSDRTYEYELQGTGLGGEPQRPHNVGIGRDMIEQKFLLGDADMSKLKEMKATKRAEADSFEMQPAASSFKPATGETEHRMSDHTV</sequence>
<feature type="compositionally biased region" description="Polar residues" evidence="1">
    <location>
        <begin position="163"/>
        <end position="172"/>
    </location>
</feature>
<accession>A0A420YBD7</accession>
<feature type="compositionally biased region" description="Low complexity" evidence="1">
    <location>
        <begin position="270"/>
        <end position="284"/>
    </location>
</feature>
<evidence type="ECO:0000256" key="2">
    <source>
        <dbReference type="SAM" id="Phobius"/>
    </source>
</evidence>
<name>A0A420YBD7_9PEZI</name>
<organism evidence="3 4">
    <name type="scientific">Coniochaeta pulveracea</name>
    <dbReference type="NCBI Taxonomy" id="177199"/>
    <lineage>
        <taxon>Eukaryota</taxon>
        <taxon>Fungi</taxon>
        <taxon>Dikarya</taxon>
        <taxon>Ascomycota</taxon>
        <taxon>Pezizomycotina</taxon>
        <taxon>Sordariomycetes</taxon>
        <taxon>Sordariomycetidae</taxon>
        <taxon>Coniochaetales</taxon>
        <taxon>Coniochaetaceae</taxon>
        <taxon>Coniochaeta</taxon>
    </lineage>
</organism>
<keyword evidence="2" id="KW-0812">Transmembrane</keyword>
<feature type="transmembrane region" description="Helical" evidence="2">
    <location>
        <begin position="182"/>
        <end position="204"/>
    </location>
</feature>
<dbReference type="STRING" id="177199.A0A420YBD7"/>
<evidence type="ECO:0000313" key="3">
    <source>
        <dbReference type="EMBL" id="RKU45205.1"/>
    </source>
</evidence>
<dbReference type="EMBL" id="QVQW01000023">
    <property type="protein sequence ID" value="RKU45205.1"/>
    <property type="molecule type" value="Genomic_DNA"/>
</dbReference>
<feature type="region of interest" description="Disordered" evidence="1">
    <location>
        <begin position="150"/>
        <end position="172"/>
    </location>
</feature>
<feature type="region of interest" description="Disordered" evidence="1">
    <location>
        <begin position="484"/>
        <end position="520"/>
    </location>
</feature>
<dbReference type="Proteomes" id="UP000275385">
    <property type="component" value="Unassembled WGS sequence"/>
</dbReference>
<reference evidence="3 4" key="1">
    <citation type="submission" date="2018-08" db="EMBL/GenBank/DDBJ databases">
        <title>Draft genome of the lignicolous fungus Coniochaeta pulveracea.</title>
        <authorList>
            <person name="Borstlap C.J."/>
            <person name="De Witt R.N."/>
            <person name="Botha A."/>
            <person name="Volschenk H."/>
        </authorList>
    </citation>
    <scope>NUCLEOTIDE SEQUENCE [LARGE SCALE GENOMIC DNA]</scope>
    <source>
        <strain evidence="3 4">CAB683</strain>
    </source>
</reference>
<evidence type="ECO:0000313" key="4">
    <source>
        <dbReference type="Proteomes" id="UP000275385"/>
    </source>
</evidence>
<keyword evidence="2" id="KW-1133">Transmembrane helix</keyword>
<protein>
    <submittedName>
        <fullName evidence="3">Uncharacterized protein</fullName>
    </submittedName>
</protein>
<feature type="compositionally biased region" description="Basic and acidic residues" evidence="1">
    <location>
        <begin position="630"/>
        <end position="640"/>
    </location>
</feature>
<dbReference type="AlphaFoldDB" id="A0A420YBD7"/>
<feature type="region of interest" description="Disordered" evidence="1">
    <location>
        <begin position="537"/>
        <end position="557"/>
    </location>
</feature>
<gene>
    <name evidence="3" type="ORF">DL546_008083</name>
</gene>
<dbReference type="OrthoDB" id="5367645at2759"/>
<feature type="region of interest" description="Disordered" evidence="1">
    <location>
        <begin position="266"/>
        <end position="288"/>
    </location>
</feature>
<evidence type="ECO:0000256" key="1">
    <source>
        <dbReference type="SAM" id="MobiDB-lite"/>
    </source>
</evidence>
<comment type="caution">
    <text evidence="3">The sequence shown here is derived from an EMBL/GenBank/DDBJ whole genome shotgun (WGS) entry which is preliminary data.</text>
</comment>
<proteinExistence type="predicted"/>